<dbReference type="Proteomes" id="UP001172673">
    <property type="component" value="Unassembled WGS sequence"/>
</dbReference>
<feature type="compositionally biased region" description="Polar residues" evidence="1">
    <location>
        <begin position="37"/>
        <end position="52"/>
    </location>
</feature>
<comment type="caution">
    <text evidence="2">The sequence shown here is derived from an EMBL/GenBank/DDBJ whole genome shotgun (WGS) entry which is preliminary data.</text>
</comment>
<feature type="region of interest" description="Disordered" evidence="1">
    <location>
        <begin position="1"/>
        <end position="122"/>
    </location>
</feature>
<feature type="compositionally biased region" description="Acidic residues" evidence="1">
    <location>
        <begin position="21"/>
        <end position="30"/>
    </location>
</feature>
<sequence length="185" mass="21452">MTKVFFASGMRQRPEHRFEGDDSSPMEDNQDWMATAATISQHQQQRPQSSAVQDRPTYRSDRYRAYHRPPTPMPRRYEDEGSSDDNGSDSSTEGPTDDSESASSSSTSDEEEDFDDQGLTFRERADRLHQVIDAALAEAARQNEAHRERMRVHELWVRRLRGRASFKYRRLRVRQRAVPSADDED</sequence>
<organism evidence="2 3">
    <name type="scientific">Cladophialophora chaetospira</name>
    <dbReference type="NCBI Taxonomy" id="386627"/>
    <lineage>
        <taxon>Eukaryota</taxon>
        <taxon>Fungi</taxon>
        <taxon>Dikarya</taxon>
        <taxon>Ascomycota</taxon>
        <taxon>Pezizomycotina</taxon>
        <taxon>Eurotiomycetes</taxon>
        <taxon>Chaetothyriomycetidae</taxon>
        <taxon>Chaetothyriales</taxon>
        <taxon>Herpotrichiellaceae</taxon>
        <taxon>Cladophialophora</taxon>
    </lineage>
</organism>
<gene>
    <name evidence="2" type="ORF">H2200_012369</name>
</gene>
<evidence type="ECO:0000256" key="1">
    <source>
        <dbReference type="SAM" id="MobiDB-lite"/>
    </source>
</evidence>
<evidence type="ECO:0000313" key="2">
    <source>
        <dbReference type="EMBL" id="KAJ9603074.1"/>
    </source>
</evidence>
<keyword evidence="3" id="KW-1185">Reference proteome</keyword>
<reference evidence="2" key="1">
    <citation type="submission" date="2022-10" db="EMBL/GenBank/DDBJ databases">
        <title>Culturing micro-colonial fungi from biological soil crusts in the Mojave desert and describing Neophaeococcomyces mojavensis, and introducing the new genera and species Taxawa tesnikishii.</title>
        <authorList>
            <person name="Kurbessoian T."/>
            <person name="Stajich J.E."/>
        </authorList>
    </citation>
    <scope>NUCLEOTIDE SEQUENCE</scope>
    <source>
        <strain evidence="2">TK_41</strain>
    </source>
</reference>
<dbReference type="EMBL" id="JAPDRK010000023">
    <property type="protein sequence ID" value="KAJ9603074.1"/>
    <property type="molecule type" value="Genomic_DNA"/>
</dbReference>
<proteinExistence type="predicted"/>
<name>A0AA38WXQ7_9EURO</name>
<dbReference type="AlphaFoldDB" id="A0AA38WXQ7"/>
<evidence type="ECO:0000313" key="3">
    <source>
        <dbReference type="Proteomes" id="UP001172673"/>
    </source>
</evidence>
<accession>A0AA38WXQ7</accession>
<protein>
    <submittedName>
        <fullName evidence="2">Uncharacterized protein</fullName>
    </submittedName>
</protein>